<dbReference type="KEGG" id="mee:DA075_29685"/>
<gene>
    <name evidence="2" type="ORF">DA075_29685</name>
</gene>
<reference evidence="2 3" key="1">
    <citation type="submission" date="2018-04" db="EMBL/GenBank/DDBJ databases">
        <title>Methylobacterium sp. PR1016A genome.</title>
        <authorList>
            <person name="Park W."/>
        </authorList>
    </citation>
    <scope>NUCLEOTIDE SEQUENCE [LARGE SCALE GENOMIC DNA]</scope>
    <source>
        <strain evidence="2 3">PR1016A</strain>
    </source>
</reference>
<evidence type="ECO:0000313" key="2">
    <source>
        <dbReference type="EMBL" id="AWB24518.1"/>
    </source>
</evidence>
<keyword evidence="3" id="KW-1185">Reference proteome</keyword>
<name>A0A2R4WSN2_9HYPH</name>
<sequence length="60" mass="6616">MKGSPYSLWLSAANRAAGFWMGHAANAVRRQQRAALAELGKAAAPKPKAKRRRRTKRRAA</sequence>
<accession>A0A2R4WSN2</accession>
<proteinExistence type="predicted"/>
<evidence type="ECO:0000256" key="1">
    <source>
        <dbReference type="SAM" id="MobiDB-lite"/>
    </source>
</evidence>
<feature type="compositionally biased region" description="Basic residues" evidence="1">
    <location>
        <begin position="47"/>
        <end position="60"/>
    </location>
</feature>
<feature type="region of interest" description="Disordered" evidence="1">
    <location>
        <begin position="38"/>
        <end position="60"/>
    </location>
</feature>
<dbReference type="RefSeq" id="WP_099956246.1">
    <property type="nucleotide sequence ID" value="NZ_CP028843.1"/>
</dbReference>
<dbReference type="Proteomes" id="UP000244755">
    <property type="component" value="Chromosome 1"/>
</dbReference>
<dbReference type="EMBL" id="CP028843">
    <property type="protein sequence ID" value="AWB24518.1"/>
    <property type="molecule type" value="Genomic_DNA"/>
</dbReference>
<organism evidence="2 3">
    <name type="scientific">Methylobacterium currus</name>
    <dbReference type="NCBI Taxonomy" id="2051553"/>
    <lineage>
        <taxon>Bacteria</taxon>
        <taxon>Pseudomonadati</taxon>
        <taxon>Pseudomonadota</taxon>
        <taxon>Alphaproteobacteria</taxon>
        <taxon>Hyphomicrobiales</taxon>
        <taxon>Methylobacteriaceae</taxon>
        <taxon>Methylobacterium</taxon>
    </lineage>
</organism>
<protein>
    <submittedName>
        <fullName evidence="2">Uncharacterized protein</fullName>
    </submittedName>
</protein>
<evidence type="ECO:0000313" key="3">
    <source>
        <dbReference type="Proteomes" id="UP000244755"/>
    </source>
</evidence>
<dbReference type="AlphaFoldDB" id="A0A2R4WSN2"/>